<evidence type="ECO:0000313" key="1">
    <source>
        <dbReference type="EMBL" id="SPD04738.1"/>
    </source>
</evidence>
<reference evidence="1" key="1">
    <citation type="submission" date="2018-02" db="EMBL/GenBank/DDBJ databases">
        <authorList>
            <person name="Cohen D.B."/>
            <person name="Kent A.D."/>
        </authorList>
    </citation>
    <scope>NUCLEOTIDE SEQUENCE</scope>
</reference>
<proteinExistence type="predicted"/>
<dbReference type="AlphaFoldDB" id="A0A2N9GYV7"/>
<sequence length="86" mass="9166">MVWLPDLGVVVVNHPVGHAAKGEPPQACRQALPCSIPTVGGHPSVPISAWPVPAVPMNSNLQRKGHRKWSSAEPCRLVAEILNFGC</sequence>
<name>A0A2N9GYV7_FAGSY</name>
<dbReference type="EMBL" id="OIVN01002566">
    <property type="protein sequence ID" value="SPD04738.1"/>
    <property type="molecule type" value="Genomic_DNA"/>
</dbReference>
<accession>A0A2N9GYV7</accession>
<protein>
    <submittedName>
        <fullName evidence="1">Uncharacterized protein</fullName>
    </submittedName>
</protein>
<organism evidence="1">
    <name type="scientific">Fagus sylvatica</name>
    <name type="common">Beechnut</name>
    <dbReference type="NCBI Taxonomy" id="28930"/>
    <lineage>
        <taxon>Eukaryota</taxon>
        <taxon>Viridiplantae</taxon>
        <taxon>Streptophyta</taxon>
        <taxon>Embryophyta</taxon>
        <taxon>Tracheophyta</taxon>
        <taxon>Spermatophyta</taxon>
        <taxon>Magnoliopsida</taxon>
        <taxon>eudicotyledons</taxon>
        <taxon>Gunneridae</taxon>
        <taxon>Pentapetalae</taxon>
        <taxon>rosids</taxon>
        <taxon>fabids</taxon>
        <taxon>Fagales</taxon>
        <taxon>Fagaceae</taxon>
        <taxon>Fagus</taxon>
    </lineage>
</organism>
<gene>
    <name evidence="1" type="ORF">FSB_LOCUS32620</name>
</gene>